<evidence type="ECO:0000256" key="10">
    <source>
        <dbReference type="RuleBase" id="RU365088"/>
    </source>
</evidence>
<keyword evidence="10" id="KW-0997">Cell inner membrane</keyword>
<feature type="transmembrane region" description="Helical" evidence="10">
    <location>
        <begin position="46"/>
        <end position="64"/>
    </location>
</feature>
<protein>
    <recommendedName>
        <fullName evidence="10">Bcr/CflA family efflux transporter</fullName>
    </recommendedName>
</protein>
<comment type="similarity">
    <text evidence="3 10">Belongs to the major facilitator superfamily. Bcr/CmlA family.</text>
</comment>
<sequence length="404" mass="42173">MLRAASSPPRMVTLVLLTALSTLSLNMFLPSLPGMALDFQVDYALVNLSIAGYLAITAVLQVIMGPLSDRFGRRPVLLVGLVVFVMASLGCALATDIWVFLTFRILQGAIIAGTALSRAVIRDMVPAQEAASLMGYVSMAMAVAPMLGPMFGGALDAVFGWRANFLAFTGLGAVLLLLCWTDLGETNKEPSETFARQFRSYPELFQSRRFWGYSLCMAFSTAAFYSFLSGVPLVAQTLLGVSSAELGLYIGSITGGFFFGSFLSGRLAKRTALTTMMIAGRVVACGGLLIGLAFIATGTVNLLTLFGATLFVGIGNGLTMPSSNAGALSIRPRLAGSASGLSGALTVGSGAVFTSVTGAILTEENGAFALIALMLFCSAAGLLAALSVRRIDRRESLLPPSASS</sequence>
<feature type="transmembrane region" description="Helical" evidence="10">
    <location>
        <begin position="302"/>
        <end position="320"/>
    </location>
</feature>
<dbReference type="Pfam" id="PF07690">
    <property type="entry name" value="MFS_1"/>
    <property type="match status" value="1"/>
</dbReference>
<evidence type="ECO:0000256" key="6">
    <source>
        <dbReference type="ARBA" id="ARBA00022475"/>
    </source>
</evidence>
<dbReference type="PANTHER" id="PTHR23501:SF169">
    <property type="entry name" value="SLR0616 PROTEIN"/>
    <property type="match status" value="1"/>
</dbReference>
<gene>
    <name evidence="12" type="ORF">FKG95_10505</name>
</gene>
<dbReference type="AlphaFoldDB" id="A0A545TTP4"/>
<dbReference type="GO" id="GO:1990961">
    <property type="term" value="P:xenobiotic detoxification by transmembrane export across the plasma membrane"/>
    <property type="evidence" value="ECO:0007669"/>
    <property type="project" value="InterPro"/>
</dbReference>
<comment type="caution">
    <text evidence="10">Lacks conserved residue(s) required for the propagation of feature annotation.</text>
</comment>
<dbReference type="EMBL" id="VHSH01000003">
    <property type="protein sequence ID" value="TQV80595.1"/>
    <property type="molecule type" value="Genomic_DNA"/>
</dbReference>
<keyword evidence="9 10" id="KW-0472">Membrane</keyword>
<keyword evidence="13" id="KW-1185">Reference proteome</keyword>
<dbReference type="SUPFAM" id="SSF103473">
    <property type="entry name" value="MFS general substrate transporter"/>
    <property type="match status" value="1"/>
</dbReference>
<dbReference type="InterPro" id="IPR020846">
    <property type="entry name" value="MFS_dom"/>
</dbReference>
<comment type="caution">
    <text evidence="12">The sequence shown here is derived from an EMBL/GenBank/DDBJ whole genome shotgun (WGS) entry which is preliminary data.</text>
</comment>
<dbReference type="PANTHER" id="PTHR23501">
    <property type="entry name" value="MAJOR FACILITATOR SUPERFAMILY"/>
    <property type="match status" value="1"/>
</dbReference>
<evidence type="ECO:0000256" key="8">
    <source>
        <dbReference type="ARBA" id="ARBA00022989"/>
    </source>
</evidence>
<dbReference type="GO" id="GO:0005886">
    <property type="term" value="C:plasma membrane"/>
    <property type="evidence" value="ECO:0007669"/>
    <property type="project" value="UniProtKB-SubCell"/>
</dbReference>
<name>A0A545TTP4_9PROT</name>
<evidence type="ECO:0000256" key="4">
    <source>
        <dbReference type="ARBA" id="ARBA00007520"/>
    </source>
</evidence>
<dbReference type="PROSITE" id="PS50850">
    <property type="entry name" value="MFS"/>
    <property type="match status" value="1"/>
</dbReference>
<feature type="transmembrane region" description="Helical" evidence="10">
    <location>
        <begin position="341"/>
        <end position="361"/>
    </location>
</feature>
<feature type="transmembrane region" description="Helical" evidence="10">
    <location>
        <begin position="246"/>
        <end position="264"/>
    </location>
</feature>
<dbReference type="NCBIfam" id="TIGR00710">
    <property type="entry name" value="efflux_Bcr_CflA"/>
    <property type="match status" value="1"/>
</dbReference>
<feature type="transmembrane region" description="Helical" evidence="10">
    <location>
        <begin position="101"/>
        <end position="121"/>
    </location>
</feature>
<keyword evidence="8 10" id="KW-1133">Transmembrane helix</keyword>
<dbReference type="RefSeq" id="WP_142896309.1">
    <property type="nucleotide sequence ID" value="NZ_ML660054.1"/>
</dbReference>
<dbReference type="PROSITE" id="PS00216">
    <property type="entry name" value="SUGAR_TRANSPORT_1"/>
    <property type="match status" value="1"/>
</dbReference>
<feature type="transmembrane region" description="Helical" evidence="10">
    <location>
        <begin position="210"/>
        <end position="234"/>
    </location>
</feature>
<dbReference type="GO" id="GO:0042910">
    <property type="term" value="F:xenobiotic transmembrane transporter activity"/>
    <property type="evidence" value="ECO:0007669"/>
    <property type="project" value="InterPro"/>
</dbReference>
<dbReference type="InterPro" id="IPR036259">
    <property type="entry name" value="MFS_trans_sf"/>
</dbReference>
<dbReference type="PRINTS" id="PR01035">
    <property type="entry name" value="TCRTETA"/>
</dbReference>
<evidence type="ECO:0000313" key="13">
    <source>
        <dbReference type="Proteomes" id="UP000315252"/>
    </source>
</evidence>
<comment type="similarity">
    <text evidence="4">Belongs to the major facilitator superfamily. TCR/Tet family.</text>
</comment>
<organism evidence="12 13">
    <name type="scientific">Denitrobaculum tricleocarpae</name>
    <dbReference type="NCBI Taxonomy" id="2591009"/>
    <lineage>
        <taxon>Bacteria</taxon>
        <taxon>Pseudomonadati</taxon>
        <taxon>Pseudomonadota</taxon>
        <taxon>Alphaproteobacteria</taxon>
        <taxon>Rhodospirillales</taxon>
        <taxon>Rhodospirillaceae</taxon>
        <taxon>Denitrobaculum</taxon>
    </lineage>
</organism>
<dbReference type="InterPro" id="IPR005829">
    <property type="entry name" value="Sugar_transporter_CS"/>
</dbReference>
<dbReference type="Proteomes" id="UP000315252">
    <property type="component" value="Unassembled WGS sequence"/>
</dbReference>
<evidence type="ECO:0000259" key="11">
    <source>
        <dbReference type="PROSITE" id="PS50850"/>
    </source>
</evidence>
<evidence type="ECO:0000256" key="1">
    <source>
        <dbReference type="ARBA" id="ARBA00003279"/>
    </source>
</evidence>
<keyword evidence="6" id="KW-1003">Cell membrane</keyword>
<feature type="transmembrane region" description="Helical" evidence="10">
    <location>
        <begin position="367"/>
        <end position="388"/>
    </location>
</feature>
<evidence type="ECO:0000256" key="9">
    <source>
        <dbReference type="ARBA" id="ARBA00023136"/>
    </source>
</evidence>
<dbReference type="InterPro" id="IPR004812">
    <property type="entry name" value="Efflux_drug-R_Bcr/CmlA"/>
</dbReference>
<evidence type="ECO:0000256" key="7">
    <source>
        <dbReference type="ARBA" id="ARBA00022692"/>
    </source>
</evidence>
<reference evidence="12 13" key="1">
    <citation type="submission" date="2019-06" db="EMBL/GenBank/DDBJ databases">
        <title>Whole genome sequence for Rhodospirillaceae sp. R148.</title>
        <authorList>
            <person name="Wang G."/>
        </authorList>
    </citation>
    <scope>NUCLEOTIDE SEQUENCE [LARGE SCALE GENOMIC DNA]</scope>
    <source>
        <strain evidence="12 13">R148</strain>
    </source>
</reference>
<keyword evidence="7 10" id="KW-0812">Transmembrane</keyword>
<dbReference type="OrthoDB" id="9800416at2"/>
<feature type="transmembrane region" description="Helical" evidence="10">
    <location>
        <begin position="276"/>
        <end position="296"/>
    </location>
</feature>
<comment type="function">
    <text evidence="1">Resistance to tetracycline by an active tetracycline efflux. This is an energy-dependent process that decreases the accumulation of the antibiotic in whole cells. This protein functions as a metal-tetracycline/H(+) antiporter.</text>
</comment>
<dbReference type="InterPro" id="IPR001958">
    <property type="entry name" value="Tet-R_TetA/multi-R_MdtG-like"/>
</dbReference>
<keyword evidence="5 10" id="KW-0813">Transport</keyword>
<feature type="transmembrane region" description="Helical" evidence="10">
    <location>
        <begin position="133"/>
        <end position="155"/>
    </location>
</feature>
<feature type="transmembrane region" description="Helical" evidence="10">
    <location>
        <begin position="161"/>
        <end position="180"/>
    </location>
</feature>
<evidence type="ECO:0000256" key="5">
    <source>
        <dbReference type="ARBA" id="ARBA00022448"/>
    </source>
</evidence>
<dbReference type="Gene3D" id="1.20.1720.10">
    <property type="entry name" value="Multidrug resistance protein D"/>
    <property type="match status" value="1"/>
</dbReference>
<evidence type="ECO:0000256" key="3">
    <source>
        <dbReference type="ARBA" id="ARBA00006236"/>
    </source>
</evidence>
<accession>A0A545TTP4</accession>
<comment type="subcellular location">
    <subcellularLocation>
        <location evidence="10">Cell inner membrane</location>
        <topology evidence="10">Multi-pass membrane protein</topology>
    </subcellularLocation>
    <subcellularLocation>
        <location evidence="2">Cell membrane</location>
        <topology evidence="2">Multi-pass membrane protein</topology>
    </subcellularLocation>
</comment>
<evidence type="ECO:0000256" key="2">
    <source>
        <dbReference type="ARBA" id="ARBA00004651"/>
    </source>
</evidence>
<feature type="domain" description="Major facilitator superfamily (MFS) profile" evidence="11">
    <location>
        <begin position="10"/>
        <end position="396"/>
    </location>
</feature>
<proteinExistence type="inferred from homology"/>
<dbReference type="InterPro" id="IPR011701">
    <property type="entry name" value="MFS"/>
</dbReference>
<evidence type="ECO:0000313" key="12">
    <source>
        <dbReference type="EMBL" id="TQV80595.1"/>
    </source>
</evidence>
<feature type="transmembrane region" description="Helical" evidence="10">
    <location>
        <begin position="76"/>
        <end position="95"/>
    </location>
</feature>
<dbReference type="CDD" id="cd17320">
    <property type="entry name" value="MFS_MdfA_MDR_like"/>
    <property type="match status" value="1"/>
</dbReference>